<dbReference type="AlphaFoldDB" id="A0A9P6MKB2"/>
<organism evidence="2 3">
    <name type="scientific">Entomortierella chlamydospora</name>
    <dbReference type="NCBI Taxonomy" id="101097"/>
    <lineage>
        <taxon>Eukaryota</taxon>
        <taxon>Fungi</taxon>
        <taxon>Fungi incertae sedis</taxon>
        <taxon>Mucoromycota</taxon>
        <taxon>Mortierellomycotina</taxon>
        <taxon>Mortierellomycetes</taxon>
        <taxon>Mortierellales</taxon>
        <taxon>Mortierellaceae</taxon>
        <taxon>Entomortierella</taxon>
    </lineage>
</organism>
<feature type="compositionally biased region" description="Basic and acidic residues" evidence="1">
    <location>
        <begin position="81"/>
        <end position="91"/>
    </location>
</feature>
<feature type="non-terminal residue" evidence="2">
    <location>
        <position position="169"/>
    </location>
</feature>
<name>A0A9P6MKB2_9FUNG</name>
<proteinExistence type="predicted"/>
<evidence type="ECO:0000313" key="2">
    <source>
        <dbReference type="EMBL" id="KAG0004960.1"/>
    </source>
</evidence>
<keyword evidence="3" id="KW-1185">Reference proteome</keyword>
<evidence type="ECO:0000256" key="1">
    <source>
        <dbReference type="SAM" id="MobiDB-lite"/>
    </source>
</evidence>
<comment type="caution">
    <text evidence="2">The sequence shown here is derived from an EMBL/GenBank/DDBJ whole genome shotgun (WGS) entry which is preliminary data.</text>
</comment>
<evidence type="ECO:0000313" key="3">
    <source>
        <dbReference type="Proteomes" id="UP000703661"/>
    </source>
</evidence>
<gene>
    <name evidence="2" type="ORF">BGZ80_005532</name>
</gene>
<sequence>MPRVKKSTLHLRKIARRRKLLTPEPFTPTLNQGLQDENVTYVQPVREGNEIQELSRDMEEWGAILAEPDSDGPVDDDTDEKDWQEARRTLESGEDWSGLLQKMQLAAAAVKPTKPRDGTTRQNLHRRKTILKRAAAGTPPLSTFGFTVSAPRSSTIQEADSISAAPFGN</sequence>
<protein>
    <submittedName>
        <fullName evidence="2">Uncharacterized protein</fullName>
    </submittedName>
</protein>
<dbReference type="EMBL" id="JAAAID010002723">
    <property type="protein sequence ID" value="KAG0004960.1"/>
    <property type="molecule type" value="Genomic_DNA"/>
</dbReference>
<feature type="region of interest" description="Disordered" evidence="1">
    <location>
        <begin position="65"/>
        <end position="136"/>
    </location>
</feature>
<feature type="compositionally biased region" description="Acidic residues" evidence="1">
    <location>
        <begin position="68"/>
        <end position="80"/>
    </location>
</feature>
<reference evidence="2" key="1">
    <citation type="journal article" date="2020" name="Fungal Divers.">
        <title>Resolving the Mortierellaceae phylogeny through synthesis of multi-gene phylogenetics and phylogenomics.</title>
        <authorList>
            <person name="Vandepol N."/>
            <person name="Liber J."/>
            <person name="Desiro A."/>
            <person name="Na H."/>
            <person name="Kennedy M."/>
            <person name="Barry K."/>
            <person name="Grigoriev I.V."/>
            <person name="Miller A.N."/>
            <person name="O'Donnell K."/>
            <person name="Stajich J.E."/>
            <person name="Bonito G."/>
        </authorList>
    </citation>
    <scope>NUCLEOTIDE SEQUENCE</scope>
    <source>
        <strain evidence="2">NRRL 2769</strain>
    </source>
</reference>
<accession>A0A9P6MKB2</accession>
<dbReference type="Proteomes" id="UP000703661">
    <property type="component" value="Unassembled WGS sequence"/>
</dbReference>